<proteinExistence type="inferred from homology"/>
<evidence type="ECO:0000256" key="1">
    <source>
        <dbReference type="ARBA" id="ARBA00007734"/>
    </source>
</evidence>
<comment type="similarity">
    <text evidence="1">Belongs to the transglycosylase Slt family.</text>
</comment>
<dbReference type="Pfam" id="PF01464">
    <property type="entry name" value="SLT"/>
    <property type="match status" value="1"/>
</dbReference>
<dbReference type="PANTHER" id="PTHR37423">
    <property type="entry name" value="SOLUBLE LYTIC MUREIN TRANSGLYCOSYLASE-RELATED"/>
    <property type="match status" value="1"/>
</dbReference>
<feature type="signal peptide" evidence="3">
    <location>
        <begin position="1"/>
        <end position="22"/>
    </location>
</feature>
<dbReference type="EMBL" id="JBFWIC010000011">
    <property type="protein sequence ID" value="MEZ0474954.1"/>
    <property type="molecule type" value="Genomic_DNA"/>
</dbReference>
<comment type="caution">
    <text evidence="5">The sequence shown here is derived from an EMBL/GenBank/DDBJ whole genome shotgun (WGS) entry which is preliminary data.</text>
</comment>
<dbReference type="RefSeq" id="WP_370562320.1">
    <property type="nucleotide sequence ID" value="NZ_JBFWIB010000001.1"/>
</dbReference>
<keyword evidence="3" id="KW-0732">Signal</keyword>
<feature type="domain" description="Transglycosylase SLT" evidence="4">
    <location>
        <begin position="186"/>
        <end position="282"/>
    </location>
</feature>
<dbReference type="PANTHER" id="PTHR37423:SF2">
    <property type="entry name" value="MEMBRANE-BOUND LYTIC MUREIN TRANSGLYCOSYLASE C"/>
    <property type="match status" value="1"/>
</dbReference>
<dbReference type="InterPro" id="IPR023346">
    <property type="entry name" value="Lysozyme-like_dom_sf"/>
</dbReference>
<sequence length="314" mass="32825">MKGARGTILTVLCALAAFPAAAGTLYRCDSGDGVPQYVSKRISGAACTVISSYRPEPGRARSTAAPAAAGKVTAGNRVEGSPATLHNNPPATFMGEGAAAPVATATAPAKPPATQPRTRHVQGQVYSYIKDGVRHYTSRAPKGVAGASSVRTIRYSFMETCYACGAAPGVSFGTVRLNTDAYRDEIAAAARRFGIEEAIVRAIIHAESAFNPNALSRVGAQGLMQLMPATAQRFGVGNPFDPGQNILGGVEYLAWLLKRFNGDLTLAAAGYNAGEGAVDRHGGVPPYSETRRYVERVGVLAERYRGHLASNTAP</sequence>
<name>A0ABV4HQD1_9GAMM</name>
<protein>
    <submittedName>
        <fullName evidence="5">Lytic transglycosylase domain-containing protein</fullName>
    </submittedName>
</protein>
<dbReference type="Gene3D" id="1.10.530.10">
    <property type="match status" value="1"/>
</dbReference>
<dbReference type="InterPro" id="IPR000189">
    <property type="entry name" value="Transglyc_AS"/>
</dbReference>
<organism evidence="5 6">
    <name type="scientific">Luteimonas salinilitoris</name>
    <dbReference type="NCBI Taxonomy" id="3237697"/>
    <lineage>
        <taxon>Bacteria</taxon>
        <taxon>Pseudomonadati</taxon>
        <taxon>Pseudomonadota</taxon>
        <taxon>Gammaproteobacteria</taxon>
        <taxon>Lysobacterales</taxon>
        <taxon>Lysobacteraceae</taxon>
        <taxon>Luteimonas</taxon>
    </lineage>
</organism>
<dbReference type="CDD" id="cd13401">
    <property type="entry name" value="Slt70-like"/>
    <property type="match status" value="1"/>
</dbReference>
<feature type="compositionally biased region" description="Low complexity" evidence="2">
    <location>
        <begin position="60"/>
        <end position="69"/>
    </location>
</feature>
<evidence type="ECO:0000259" key="4">
    <source>
        <dbReference type="Pfam" id="PF01464"/>
    </source>
</evidence>
<dbReference type="SUPFAM" id="SSF53955">
    <property type="entry name" value="Lysozyme-like"/>
    <property type="match status" value="1"/>
</dbReference>
<evidence type="ECO:0000313" key="6">
    <source>
        <dbReference type="Proteomes" id="UP001566331"/>
    </source>
</evidence>
<gene>
    <name evidence="5" type="ORF">AB6713_10060</name>
</gene>
<feature type="chain" id="PRO_5045965135" evidence="3">
    <location>
        <begin position="23"/>
        <end position="314"/>
    </location>
</feature>
<keyword evidence="6" id="KW-1185">Reference proteome</keyword>
<feature type="region of interest" description="Disordered" evidence="2">
    <location>
        <begin position="57"/>
        <end position="84"/>
    </location>
</feature>
<dbReference type="Proteomes" id="UP001566331">
    <property type="component" value="Unassembled WGS sequence"/>
</dbReference>
<accession>A0ABV4HQD1</accession>
<dbReference type="PROSITE" id="PS00922">
    <property type="entry name" value="TRANSGLYCOSYLASE"/>
    <property type="match status" value="1"/>
</dbReference>
<evidence type="ECO:0000256" key="2">
    <source>
        <dbReference type="SAM" id="MobiDB-lite"/>
    </source>
</evidence>
<reference evidence="5 6" key="1">
    <citation type="submission" date="2024-07" db="EMBL/GenBank/DDBJ databases">
        <title>Luteimonas salilacus sp. nov., isolated from the shore soil of Salt Lake in Tibet of China.</title>
        <authorList>
            <person name="Zhang X."/>
            <person name="Li A."/>
        </authorList>
    </citation>
    <scope>NUCLEOTIDE SEQUENCE [LARGE SCALE GENOMIC DNA]</scope>
    <source>
        <strain evidence="5 6">B3-2-R+30</strain>
    </source>
</reference>
<evidence type="ECO:0000313" key="5">
    <source>
        <dbReference type="EMBL" id="MEZ0474954.1"/>
    </source>
</evidence>
<evidence type="ECO:0000256" key="3">
    <source>
        <dbReference type="SAM" id="SignalP"/>
    </source>
</evidence>
<dbReference type="InterPro" id="IPR008258">
    <property type="entry name" value="Transglycosylase_SLT_dom_1"/>
</dbReference>